<organism evidence="9 10">
    <name type="scientific">Symbiobacterium terraclitae</name>
    <dbReference type="NCBI Taxonomy" id="557451"/>
    <lineage>
        <taxon>Bacteria</taxon>
        <taxon>Bacillati</taxon>
        <taxon>Bacillota</taxon>
        <taxon>Clostridia</taxon>
        <taxon>Eubacteriales</taxon>
        <taxon>Symbiobacteriaceae</taxon>
        <taxon>Symbiobacterium</taxon>
    </lineage>
</organism>
<dbReference type="Proteomes" id="UP001519289">
    <property type="component" value="Unassembled WGS sequence"/>
</dbReference>
<dbReference type="InterPro" id="IPR050366">
    <property type="entry name" value="BP-dependent_transpt_permease"/>
</dbReference>
<feature type="transmembrane region" description="Helical" evidence="7">
    <location>
        <begin position="147"/>
        <end position="165"/>
    </location>
</feature>
<keyword evidence="2 7" id="KW-0813">Transport</keyword>
<dbReference type="RefSeq" id="WP_209465642.1">
    <property type="nucleotide sequence ID" value="NZ_JAGGLG010000005.1"/>
</dbReference>
<evidence type="ECO:0000256" key="4">
    <source>
        <dbReference type="ARBA" id="ARBA00022692"/>
    </source>
</evidence>
<keyword evidence="10" id="KW-1185">Reference proteome</keyword>
<protein>
    <submittedName>
        <fullName evidence="9">Peptide/nickel transport system permease protein</fullName>
    </submittedName>
</protein>
<keyword evidence="4 7" id="KW-0812">Transmembrane</keyword>
<evidence type="ECO:0000313" key="9">
    <source>
        <dbReference type="EMBL" id="MBP2017499.1"/>
    </source>
</evidence>
<feature type="transmembrane region" description="Helical" evidence="7">
    <location>
        <begin position="85"/>
        <end position="109"/>
    </location>
</feature>
<keyword evidence="6 7" id="KW-0472">Membrane</keyword>
<keyword evidence="3" id="KW-1003">Cell membrane</keyword>
<dbReference type="SUPFAM" id="SSF161098">
    <property type="entry name" value="MetI-like"/>
    <property type="match status" value="1"/>
</dbReference>
<dbReference type="CDD" id="cd06261">
    <property type="entry name" value="TM_PBP2"/>
    <property type="match status" value="1"/>
</dbReference>
<dbReference type="Gene3D" id="1.10.3720.10">
    <property type="entry name" value="MetI-like"/>
    <property type="match status" value="1"/>
</dbReference>
<proteinExistence type="inferred from homology"/>
<comment type="subcellular location">
    <subcellularLocation>
        <location evidence="1 7">Cell membrane</location>
        <topology evidence="1 7">Multi-pass membrane protein</topology>
    </subcellularLocation>
</comment>
<dbReference type="Pfam" id="PF00528">
    <property type="entry name" value="BPD_transp_1"/>
    <property type="match status" value="1"/>
</dbReference>
<keyword evidence="5 7" id="KW-1133">Transmembrane helix</keyword>
<accession>A0ABS4JPM8</accession>
<dbReference type="InterPro" id="IPR000515">
    <property type="entry name" value="MetI-like"/>
</dbReference>
<evidence type="ECO:0000313" key="10">
    <source>
        <dbReference type="Proteomes" id="UP001519289"/>
    </source>
</evidence>
<evidence type="ECO:0000256" key="5">
    <source>
        <dbReference type="ARBA" id="ARBA00022989"/>
    </source>
</evidence>
<feature type="transmembrane region" description="Helical" evidence="7">
    <location>
        <begin position="21"/>
        <end position="44"/>
    </location>
</feature>
<dbReference type="PANTHER" id="PTHR43386">
    <property type="entry name" value="OLIGOPEPTIDE TRANSPORT SYSTEM PERMEASE PROTEIN APPC"/>
    <property type="match status" value="1"/>
</dbReference>
<evidence type="ECO:0000256" key="6">
    <source>
        <dbReference type="ARBA" id="ARBA00023136"/>
    </source>
</evidence>
<feature type="transmembrane region" description="Helical" evidence="7">
    <location>
        <begin position="203"/>
        <end position="228"/>
    </location>
</feature>
<evidence type="ECO:0000256" key="3">
    <source>
        <dbReference type="ARBA" id="ARBA00022475"/>
    </source>
</evidence>
<evidence type="ECO:0000256" key="1">
    <source>
        <dbReference type="ARBA" id="ARBA00004651"/>
    </source>
</evidence>
<dbReference type="PROSITE" id="PS50928">
    <property type="entry name" value="ABC_TM1"/>
    <property type="match status" value="1"/>
</dbReference>
<feature type="domain" description="ABC transmembrane type-1" evidence="8">
    <location>
        <begin position="86"/>
        <end position="273"/>
    </location>
</feature>
<evidence type="ECO:0000259" key="8">
    <source>
        <dbReference type="PROSITE" id="PS50928"/>
    </source>
</evidence>
<feature type="transmembrane region" description="Helical" evidence="7">
    <location>
        <begin position="248"/>
        <end position="272"/>
    </location>
</feature>
<reference evidence="9 10" key="1">
    <citation type="submission" date="2021-03" db="EMBL/GenBank/DDBJ databases">
        <title>Genomic Encyclopedia of Type Strains, Phase IV (KMG-IV): sequencing the most valuable type-strain genomes for metagenomic binning, comparative biology and taxonomic classification.</title>
        <authorList>
            <person name="Goeker M."/>
        </authorList>
    </citation>
    <scope>NUCLEOTIDE SEQUENCE [LARGE SCALE GENOMIC DNA]</scope>
    <source>
        <strain evidence="9 10">DSM 27138</strain>
    </source>
</reference>
<dbReference type="PANTHER" id="PTHR43386:SF1">
    <property type="entry name" value="D,D-DIPEPTIDE TRANSPORT SYSTEM PERMEASE PROTEIN DDPC-RELATED"/>
    <property type="match status" value="1"/>
</dbReference>
<evidence type="ECO:0000256" key="7">
    <source>
        <dbReference type="RuleBase" id="RU363032"/>
    </source>
</evidence>
<name>A0ABS4JPM8_9FIRM</name>
<evidence type="ECO:0000256" key="2">
    <source>
        <dbReference type="ARBA" id="ARBA00022448"/>
    </source>
</evidence>
<dbReference type="InterPro" id="IPR035906">
    <property type="entry name" value="MetI-like_sf"/>
</dbReference>
<feature type="transmembrane region" description="Helical" evidence="7">
    <location>
        <begin position="121"/>
        <end position="141"/>
    </location>
</feature>
<comment type="caution">
    <text evidence="9">The sequence shown here is derived from an EMBL/GenBank/DDBJ whole genome shotgun (WGS) entry which is preliminary data.</text>
</comment>
<dbReference type="EMBL" id="JAGGLG010000005">
    <property type="protein sequence ID" value="MBP2017499.1"/>
    <property type="molecule type" value="Genomic_DNA"/>
</dbReference>
<gene>
    <name evidence="9" type="ORF">J2Z79_000882</name>
</gene>
<sequence>MALRNLGHGLLQSLRIMARNKVGFAGFLVTLLIVVVAFTAPLFVALDMTANIDQIYQPPSLKHPLGTDYQGRDIFRQILTGGREVIYVAALSAFLVVLISIVLGSLAALMGGWVDSLVNAAAELVLTIPHFPLLLVLAGFVRLNSPAGLAVILALIGWGTLTRTIRAQVLSLKERDYVQAARALGLPTSHLLFREIMPNMMSYLLTQFVLTMTQAIYSQVGLIFLGIIPLATHNWGVMINLAWNQGAIYGSSSVWYLIAPITVIVILQFALISMNRSLEELFNPRLRSGE</sequence>
<comment type="similarity">
    <text evidence="7">Belongs to the binding-protein-dependent transport system permease family.</text>
</comment>